<dbReference type="PANTHER" id="PTHR34290:SF2">
    <property type="entry name" value="OS04G0668800 PROTEIN"/>
    <property type="match status" value="1"/>
</dbReference>
<dbReference type="AlphaFoldDB" id="A0A2S2E018"/>
<accession>A0A2S2E018</accession>
<dbReference type="RefSeq" id="WP_109338566.1">
    <property type="nucleotide sequence ID" value="NZ_CP029347.1"/>
</dbReference>
<reference evidence="1 2" key="1">
    <citation type="submission" date="2018-05" db="EMBL/GenBank/DDBJ databases">
        <title>Salinimonas sp. HMF8227 Genome sequencing and assembly.</title>
        <authorList>
            <person name="Kang H."/>
            <person name="Kang J."/>
            <person name="Cha I."/>
            <person name="Kim H."/>
            <person name="Joh K."/>
        </authorList>
    </citation>
    <scope>NUCLEOTIDE SEQUENCE [LARGE SCALE GENOMIC DNA]</scope>
    <source>
        <strain evidence="1 2">HMF8227</strain>
    </source>
</reference>
<dbReference type="InterPro" id="IPR044691">
    <property type="entry name" value="DCC1_Trx"/>
</dbReference>
<gene>
    <name evidence="1" type="ORF">HMF8227_00376</name>
</gene>
<dbReference type="PANTHER" id="PTHR34290">
    <property type="entry name" value="SI:CH73-390P7.2"/>
    <property type="match status" value="1"/>
</dbReference>
<dbReference type="OrthoDB" id="5294764at2"/>
<dbReference type="Pfam" id="PF04134">
    <property type="entry name" value="DCC1-like"/>
    <property type="match status" value="1"/>
</dbReference>
<proteinExistence type="predicted"/>
<organism evidence="1 2">
    <name type="scientific">Saliniradius amylolyticus</name>
    <dbReference type="NCBI Taxonomy" id="2183582"/>
    <lineage>
        <taxon>Bacteria</taxon>
        <taxon>Pseudomonadati</taxon>
        <taxon>Pseudomonadota</taxon>
        <taxon>Gammaproteobacteria</taxon>
        <taxon>Alteromonadales</taxon>
        <taxon>Alteromonadaceae</taxon>
        <taxon>Saliniradius</taxon>
    </lineage>
</organism>
<dbReference type="EMBL" id="CP029347">
    <property type="protein sequence ID" value="AWL10882.1"/>
    <property type="molecule type" value="Genomic_DNA"/>
</dbReference>
<protein>
    <submittedName>
        <fullName evidence="1">Uncharacterized protein</fullName>
    </submittedName>
</protein>
<dbReference type="GO" id="GO:0015035">
    <property type="term" value="F:protein-disulfide reductase activity"/>
    <property type="evidence" value="ECO:0007669"/>
    <property type="project" value="InterPro"/>
</dbReference>
<evidence type="ECO:0000313" key="1">
    <source>
        <dbReference type="EMBL" id="AWL10882.1"/>
    </source>
</evidence>
<name>A0A2S2E018_9ALTE</name>
<keyword evidence="2" id="KW-1185">Reference proteome</keyword>
<dbReference type="InterPro" id="IPR007263">
    <property type="entry name" value="DCC1-like"/>
</dbReference>
<evidence type="ECO:0000313" key="2">
    <source>
        <dbReference type="Proteomes" id="UP000245728"/>
    </source>
</evidence>
<sequence length="128" mass="15045">MLLTLFYDGLCPLCQKEMSKLSQLDTDEKLRFVDIQQPDFEQRYPQIDYQAANERLHAITEQGEILTGLDVTYRAWQAVGHGWLIAPLRWPVVRIVADWAYAVFARHRYLISFVLTGQSRCRRCKVRQ</sequence>
<dbReference type="Proteomes" id="UP000245728">
    <property type="component" value="Chromosome"/>
</dbReference>
<dbReference type="KEGG" id="salh:HMF8227_00376"/>